<reference evidence="1 2" key="1">
    <citation type="journal article" date="2023" name="Microbiol. Spectr.">
        <title>Symbiosis of Carpenter Bees with Uncharacterized Lactic Acid Bacteria Showing NAD Auxotrophy.</title>
        <authorList>
            <person name="Kawasaki S."/>
            <person name="Ozawa K."/>
            <person name="Mori T."/>
            <person name="Yamamoto A."/>
            <person name="Ito M."/>
            <person name="Ohkuma M."/>
            <person name="Sakamoto M."/>
            <person name="Matsutani M."/>
        </authorList>
    </citation>
    <scope>NUCLEOTIDE SEQUENCE [LARGE SCALE GENOMIC DNA]</scope>
    <source>
        <strain evidence="1 2">Kim32-2</strain>
    </source>
</reference>
<evidence type="ECO:0000313" key="1">
    <source>
        <dbReference type="EMBL" id="BDR60997.1"/>
    </source>
</evidence>
<accession>A0ABM8BI73</accession>
<dbReference type="EMBL" id="AP026803">
    <property type="protein sequence ID" value="BDR60997.1"/>
    <property type="molecule type" value="Genomic_DNA"/>
</dbReference>
<gene>
    <name evidence="1" type="ORF">KIM322_12580</name>
</gene>
<protein>
    <submittedName>
        <fullName evidence="1">Uncharacterized protein</fullName>
    </submittedName>
</protein>
<sequence length="61" mass="7504">MKRIKQYIIIIISKVGSWCYDEKNDYYLDYKGCTLFFKAQAKEYLRSTQVYYRVGFWPLEE</sequence>
<organism evidence="1 2">
    <name type="scientific">Lactobacillus xylocopicola</name>
    <dbReference type="NCBI Taxonomy" id="2976676"/>
    <lineage>
        <taxon>Bacteria</taxon>
        <taxon>Bacillati</taxon>
        <taxon>Bacillota</taxon>
        <taxon>Bacilli</taxon>
        <taxon>Lactobacillales</taxon>
        <taxon>Lactobacillaceae</taxon>
        <taxon>Lactobacillus</taxon>
    </lineage>
</organism>
<keyword evidence="2" id="KW-1185">Reference proteome</keyword>
<dbReference type="Proteomes" id="UP001321741">
    <property type="component" value="Chromosome"/>
</dbReference>
<proteinExistence type="predicted"/>
<name>A0ABM8BI73_9LACO</name>
<evidence type="ECO:0000313" key="2">
    <source>
        <dbReference type="Proteomes" id="UP001321741"/>
    </source>
</evidence>